<dbReference type="InterPro" id="IPR050625">
    <property type="entry name" value="ParA/MinD_ATPase"/>
</dbReference>
<dbReference type="InterPro" id="IPR027417">
    <property type="entry name" value="P-loop_NTPase"/>
</dbReference>
<evidence type="ECO:0000256" key="2">
    <source>
        <dbReference type="ARBA" id="ARBA00022840"/>
    </source>
</evidence>
<dbReference type="GO" id="GO:0016887">
    <property type="term" value="F:ATP hydrolysis activity"/>
    <property type="evidence" value="ECO:0007669"/>
    <property type="project" value="TreeGrafter"/>
</dbReference>
<evidence type="ECO:0000313" key="3">
    <source>
        <dbReference type="EMBL" id="KDM90001.1"/>
    </source>
</evidence>
<dbReference type="STRING" id="1654360.EA58_18835"/>
<keyword evidence="2" id="KW-0067">ATP-binding</keyword>
<dbReference type="GO" id="GO:0009898">
    <property type="term" value="C:cytoplasmic side of plasma membrane"/>
    <property type="evidence" value="ECO:0007669"/>
    <property type="project" value="TreeGrafter"/>
</dbReference>
<evidence type="ECO:0008006" key="5">
    <source>
        <dbReference type="Google" id="ProtNLM"/>
    </source>
</evidence>
<evidence type="ECO:0000313" key="4">
    <source>
        <dbReference type="Proteomes" id="UP000027192"/>
    </source>
</evidence>
<reference evidence="3 4" key="1">
    <citation type="submission" date="2014-04" db="EMBL/GenBank/DDBJ databases">
        <title>Draft genome sequence of Photobacterium halotolerans S2753: a solonamide, ngercheumicin and holomycin producer.</title>
        <authorList>
            <person name="Machado H.R."/>
            <person name="Gram L."/>
        </authorList>
    </citation>
    <scope>NUCLEOTIDE SEQUENCE [LARGE SCALE GENOMIC DNA]</scope>
    <source>
        <strain evidence="3 4">S2753</strain>
    </source>
</reference>
<dbReference type="OrthoDB" id="5288747at2"/>
<dbReference type="PANTHER" id="PTHR43384:SF6">
    <property type="entry name" value="SEPTUM SITE-DETERMINING PROTEIN MIND HOMOLOG, CHLOROPLASTIC"/>
    <property type="match status" value="1"/>
</dbReference>
<name>A0A066RLI8_9GAMM</name>
<keyword evidence="4" id="KW-1185">Reference proteome</keyword>
<dbReference type="InterPro" id="IPR017746">
    <property type="entry name" value="Cellulose_synthase_operon_BcsQ"/>
</dbReference>
<evidence type="ECO:0000256" key="1">
    <source>
        <dbReference type="ARBA" id="ARBA00022741"/>
    </source>
</evidence>
<organism evidence="3 4">
    <name type="scientific">Photobacterium galatheae</name>
    <dbReference type="NCBI Taxonomy" id="1654360"/>
    <lineage>
        <taxon>Bacteria</taxon>
        <taxon>Pseudomonadati</taxon>
        <taxon>Pseudomonadota</taxon>
        <taxon>Gammaproteobacteria</taxon>
        <taxon>Vibrionales</taxon>
        <taxon>Vibrionaceae</taxon>
        <taxon>Photobacterium</taxon>
    </lineage>
</organism>
<dbReference type="PANTHER" id="PTHR43384">
    <property type="entry name" value="SEPTUM SITE-DETERMINING PROTEIN MIND HOMOLOG, CHLOROPLASTIC-RELATED"/>
    <property type="match status" value="1"/>
</dbReference>
<dbReference type="AlphaFoldDB" id="A0A066RLI8"/>
<dbReference type="EMBL" id="JMIB01000038">
    <property type="protein sequence ID" value="KDM90001.1"/>
    <property type="molecule type" value="Genomic_DNA"/>
</dbReference>
<dbReference type="Pfam" id="PF06564">
    <property type="entry name" value="CBP_BcsQ"/>
    <property type="match status" value="1"/>
</dbReference>
<protein>
    <recommendedName>
        <fullName evidence="5">Cellulose synthase operon protein YhjQ</fullName>
    </recommendedName>
</protein>
<dbReference type="GO" id="GO:0005524">
    <property type="term" value="F:ATP binding"/>
    <property type="evidence" value="ECO:0007669"/>
    <property type="project" value="UniProtKB-KW"/>
</dbReference>
<sequence>MKRVAIVSLRGGAGSNTVTANLAQSLVHVQKDVLVVDADPVNVLRLHLGMPFSDTDGWASRICAAGDWHASGLESPHGVAFLPFGQLNQPLLKRFIAQREASLSELFSSLTRVKRGEEREHWQLYHLVLSDLQWLTELNPSDQFDLVLVVLMPDAISYSLLQHHMGRFEAFADTDHQAPLKFVLNQFQPETELSRDFMLVMKNELGSQLSPVVLHRDMALMDSVANLTTVQHYSPGSQAARDYQSLALWCIALLSSN</sequence>
<dbReference type="NCBIfam" id="TIGR03371">
    <property type="entry name" value="cellulose_yhjQ"/>
    <property type="match status" value="1"/>
</dbReference>
<dbReference type="SUPFAM" id="SSF52540">
    <property type="entry name" value="P-loop containing nucleoside triphosphate hydrolases"/>
    <property type="match status" value="1"/>
</dbReference>
<gene>
    <name evidence="3" type="ORF">EA58_18835</name>
</gene>
<keyword evidence="1" id="KW-0547">Nucleotide-binding</keyword>
<dbReference type="Proteomes" id="UP000027192">
    <property type="component" value="Unassembled WGS sequence"/>
</dbReference>
<dbReference type="GO" id="GO:0005829">
    <property type="term" value="C:cytosol"/>
    <property type="evidence" value="ECO:0007669"/>
    <property type="project" value="TreeGrafter"/>
</dbReference>
<dbReference type="RefSeq" id="WP_051642193.1">
    <property type="nucleotide sequence ID" value="NZ_JAGSGC010000008.1"/>
</dbReference>
<comment type="caution">
    <text evidence="3">The sequence shown here is derived from an EMBL/GenBank/DDBJ whole genome shotgun (WGS) entry which is preliminary data.</text>
</comment>
<dbReference type="Gene3D" id="3.40.50.300">
    <property type="entry name" value="P-loop containing nucleotide triphosphate hydrolases"/>
    <property type="match status" value="1"/>
</dbReference>
<dbReference type="GO" id="GO:0051782">
    <property type="term" value="P:negative regulation of cell division"/>
    <property type="evidence" value="ECO:0007669"/>
    <property type="project" value="TreeGrafter"/>
</dbReference>
<proteinExistence type="predicted"/>
<accession>A0A066RLI8</accession>